<dbReference type="InterPro" id="IPR035550">
    <property type="entry name" value="Bem1/Scd2_PX"/>
</dbReference>
<dbReference type="OrthoDB" id="548867at2759"/>
<reference evidence="8 9" key="1">
    <citation type="journal article" date="2019" name="Environ. Microbiol.">
        <title>At the nexus of three kingdoms: the genome of the mycorrhizal fungus Gigaspora margarita provides insights into plant, endobacterial and fungal interactions.</title>
        <authorList>
            <person name="Venice F."/>
            <person name="Ghignone S."/>
            <person name="Salvioli di Fossalunga A."/>
            <person name="Amselem J."/>
            <person name="Novero M."/>
            <person name="Xianan X."/>
            <person name="Sedzielewska Toro K."/>
            <person name="Morin E."/>
            <person name="Lipzen A."/>
            <person name="Grigoriev I.V."/>
            <person name="Henrissat B."/>
            <person name="Martin F.M."/>
            <person name="Bonfante P."/>
        </authorList>
    </citation>
    <scope>NUCLEOTIDE SEQUENCE [LARGE SCALE GENOMIC DNA]</scope>
    <source>
        <strain evidence="8 9">BEG34</strain>
    </source>
</reference>
<evidence type="ECO:0000313" key="8">
    <source>
        <dbReference type="EMBL" id="KAF0354652.1"/>
    </source>
</evidence>
<feature type="domain" description="SH3" evidence="5">
    <location>
        <begin position="121"/>
        <end position="183"/>
    </location>
</feature>
<dbReference type="CDD" id="cd11879">
    <property type="entry name" value="SH3_Bem1p_2"/>
    <property type="match status" value="1"/>
</dbReference>
<dbReference type="InterPro" id="IPR036028">
    <property type="entry name" value="SH3-like_dom_sf"/>
</dbReference>
<dbReference type="SMART" id="SM00326">
    <property type="entry name" value="SH3"/>
    <property type="match status" value="2"/>
</dbReference>
<evidence type="ECO:0000313" key="9">
    <source>
        <dbReference type="Proteomes" id="UP000439903"/>
    </source>
</evidence>
<dbReference type="FunFam" id="2.30.30.40:FF:000093">
    <property type="entry name" value="Protein kinase activator Bem1"/>
    <property type="match status" value="1"/>
</dbReference>
<comment type="caution">
    <text evidence="8">The sequence shown here is derived from an EMBL/GenBank/DDBJ whole genome shotgun (WGS) entry which is preliminary data.</text>
</comment>
<dbReference type="PROSITE" id="PS51745">
    <property type="entry name" value="PB1"/>
    <property type="match status" value="1"/>
</dbReference>
<dbReference type="Proteomes" id="UP000439903">
    <property type="component" value="Unassembled WGS sequence"/>
</dbReference>
<feature type="compositionally biased region" description="Low complexity" evidence="4">
    <location>
        <begin position="538"/>
        <end position="552"/>
    </location>
</feature>
<dbReference type="InterPro" id="IPR035548">
    <property type="entry name" value="Bem1/Scd2_SH3_1"/>
</dbReference>
<evidence type="ECO:0000259" key="5">
    <source>
        <dbReference type="PROSITE" id="PS50002"/>
    </source>
</evidence>
<dbReference type="CDD" id="cd11878">
    <property type="entry name" value="SH3_Bem1p_1"/>
    <property type="match status" value="1"/>
</dbReference>
<evidence type="ECO:0000259" key="6">
    <source>
        <dbReference type="PROSITE" id="PS50195"/>
    </source>
</evidence>
<dbReference type="SMART" id="SM00666">
    <property type="entry name" value="PB1"/>
    <property type="match status" value="1"/>
</dbReference>
<evidence type="ECO:0000259" key="7">
    <source>
        <dbReference type="PROSITE" id="PS51745"/>
    </source>
</evidence>
<proteinExistence type="predicted"/>
<dbReference type="CDD" id="cd06890">
    <property type="entry name" value="PX_Bem1p"/>
    <property type="match status" value="1"/>
</dbReference>
<dbReference type="GO" id="GO:0005938">
    <property type="term" value="C:cell cortex"/>
    <property type="evidence" value="ECO:0007669"/>
    <property type="project" value="UniProtKB-ARBA"/>
</dbReference>
<dbReference type="GO" id="GO:0016176">
    <property type="term" value="F:superoxide-generating NADPH oxidase activator activity"/>
    <property type="evidence" value="ECO:0007669"/>
    <property type="project" value="TreeGrafter"/>
</dbReference>
<dbReference type="Gene3D" id="3.30.1520.10">
    <property type="entry name" value="Phox-like domain"/>
    <property type="match status" value="1"/>
</dbReference>
<dbReference type="InterPro" id="IPR036871">
    <property type="entry name" value="PX_dom_sf"/>
</dbReference>
<dbReference type="Pfam" id="PF00787">
    <property type="entry name" value="PX"/>
    <property type="match status" value="1"/>
</dbReference>
<dbReference type="EMBL" id="WTPW01003090">
    <property type="protein sequence ID" value="KAF0354652.1"/>
    <property type="molecule type" value="Genomic_DNA"/>
</dbReference>
<dbReference type="InterPro" id="IPR051228">
    <property type="entry name" value="NADPH_Oxidase/PX-Domain"/>
</dbReference>
<evidence type="ECO:0000256" key="1">
    <source>
        <dbReference type="ARBA" id="ARBA00022443"/>
    </source>
</evidence>
<dbReference type="GO" id="GO:0030427">
    <property type="term" value="C:site of polarized growth"/>
    <property type="evidence" value="ECO:0007669"/>
    <property type="project" value="UniProtKB-ARBA"/>
</dbReference>
<feature type="region of interest" description="Disordered" evidence="4">
    <location>
        <begin position="288"/>
        <end position="322"/>
    </location>
</feature>
<evidence type="ECO:0000256" key="3">
    <source>
        <dbReference type="PROSITE-ProRule" id="PRU00192"/>
    </source>
</evidence>
<feature type="domain" description="PB1" evidence="7">
    <location>
        <begin position="580"/>
        <end position="654"/>
    </location>
</feature>
<feature type="compositionally biased region" description="Low complexity" evidence="4">
    <location>
        <begin position="298"/>
        <end position="316"/>
    </location>
</feature>
<name>A0A8H4A0F7_GIGMA</name>
<dbReference type="GO" id="GO:0035091">
    <property type="term" value="F:phosphatidylinositol binding"/>
    <property type="evidence" value="ECO:0007669"/>
    <property type="project" value="InterPro"/>
</dbReference>
<feature type="domain" description="PX" evidence="6">
    <location>
        <begin position="362"/>
        <end position="482"/>
    </location>
</feature>
<gene>
    <name evidence="8" type="ORF">F8M41_014969</name>
</gene>
<dbReference type="Gene3D" id="3.10.20.90">
    <property type="entry name" value="Phosphatidylinositol 3-kinase Catalytic Subunit, Chain A, domain 1"/>
    <property type="match status" value="1"/>
</dbReference>
<dbReference type="InterPro" id="IPR035549">
    <property type="entry name" value="Bem1/Scd2_SH3_2"/>
</dbReference>
<dbReference type="SUPFAM" id="SSF50044">
    <property type="entry name" value="SH3-domain"/>
    <property type="match status" value="2"/>
</dbReference>
<protein>
    <submittedName>
        <fullName evidence="8">Phosphatidylinositol-3-phosphate-binding protein bem1</fullName>
    </submittedName>
</protein>
<feature type="region of interest" description="Disordered" evidence="4">
    <location>
        <begin position="479"/>
        <end position="555"/>
    </location>
</feature>
<dbReference type="PROSITE" id="PS50002">
    <property type="entry name" value="SH3"/>
    <property type="match status" value="2"/>
</dbReference>
<dbReference type="InterPro" id="IPR001683">
    <property type="entry name" value="PX_dom"/>
</dbReference>
<dbReference type="Gene3D" id="2.30.30.40">
    <property type="entry name" value="SH3 Domains"/>
    <property type="match status" value="2"/>
</dbReference>
<dbReference type="InterPro" id="IPR053793">
    <property type="entry name" value="PB1-like"/>
</dbReference>
<dbReference type="SMART" id="SM00312">
    <property type="entry name" value="PX"/>
    <property type="match status" value="1"/>
</dbReference>
<evidence type="ECO:0000256" key="2">
    <source>
        <dbReference type="ARBA" id="ARBA00022737"/>
    </source>
</evidence>
<evidence type="ECO:0000256" key="4">
    <source>
        <dbReference type="SAM" id="MobiDB-lite"/>
    </source>
</evidence>
<dbReference type="PANTHER" id="PTHR15706">
    <property type="entry name" value="SH3 MULTIPLE DOMAIN"/>
    <property type="match status" value="1"/>
</dbReference>
<dbReference type="InterPro" id="IPR001452">
    <property type="entry name" value="SH3_domain"/>
</dbReference>
<dbReference type="GO" id="GO:0043020">
    <property type="term" value="C:NADPH oxidase complex"/>
    <property type="evidence" value="ECO:0007669"/>
    <property type="project" value="TreeGrafter"/>
</dbReference>
<organism evidence="8 9">
    <name type="scientific">Gigaspora margarita</name>
    <dbReference type="NCBI Taxonomy" id="4874"/>
    <lineage>
        <taxon>Eukaryota</taxon>
        <taxon>Fungi</taxon>
        <taxon>Fungi incertae sedis</taxon>
        <taxon>Mucoromycota</taxon>
        <taxon>Glomeromycotina</taxon>
        <taxon>Glomeromycetes</taxon>
        <taxon>Diversisporales</taxon>
        <taxon>Gigasporaceae</taxon>
        <taxon>Gigaspora</taxon>
    </lineage>
</organism>
<dbReference type="SUPFAM" id="SSF54277">
    <property type="entry name" value="CAD &amp; PB1 domains"/>
    <property type="match status" value="1"/>
</dbReference>
<dbReference type="SUPFAM" id="SSF64268">
    <property type="entry name" value="PX domain"/>
    <property type="match status" value="1"/>
</dbReference>
<dbReference type="GO" id="GO:0060090">
    <property type="term" value="F:molecular adaptor activity"/>
    <property type="evidence" value="ECO:0007669"/>
    <property type="project" value="UniProtKB-ARBA"/>
</dbReference>
<keyword evidence="9" id="KW-1185">Reference proteome</keyword>
<feature type="compositionally biased region" description="Polar residues" evidence="4">
    <location>
        <begin position="516"/>
        <end position="537"/>
    </location>
</feature>
<dbReference type="GO" id="GO:0042554">
    <property type="term" value="P:superoxide anion generation"/>
    <property type="evidence" value="ECO:0007669"/>
    <property type="project" value="TreeGrafter"/>
</dbReference>
<dbReference type="Pfam" id="PF00018">
    <property type="entry name" value="SH3_1"/>
    <property type="match status" value="2"/>
</dbReference>
<dbReference type="PROSITE" id="PS50195">
    <property type="entry name" value="PX"/>
    <property type="match status" value="1"/>
</dbReference>
<keyword evidence="2" id="KW-0677">Repeat</keyword>
<dbReference type="Pfam" id="PF00564">
    <property type="entry name" value="PB1"/>
    <property type="match status" value="1"/>
</dbReference>
<dbReference type="AlphaFoldDB" id="A0A8H4A0F7"/>
<dbReference type="PRINTS" id="PR00452">
    <property type="entry name" value="SH3DOMAIN"/>
</dbReference>
<dbReference type="PANTHER" id="PTHR15706:SF2">
    <property type="entry name" value="SH3 AND PX DOMAIN-CONTAINING PROTEIN 2A"/>
    <property type="match status" value="1"/>
</dbReference>
<feature type="domain" description="SH3" evidence="5">
    <location>
        <begin position="38"/>
        <end position="100"/>
    </location>
</feature>
<keyword evidence="1 3" id="KW-0728">SH3 domain</keyword>
<accession>A0A8H4A0F7</accession>
<dbReference type="InterPro" id="IPR000270">
    <property type="entry name" value="PB1_dom"/>
</dbReference>
<sequence>MVKVSKSLKPTLDFRRSVSKDKISTPIATKAPPPSILPPKKVIKALYDYTANGPNELSFSKGDFFHVVGNENDPNWYDACNPATNVRGLVPVSYFQVLEKSGRSIVDDKVDSGPNLDVQKPQPLYGIVLYDFVAERPDELDAKAGEPIIVIAQSNHEWFVAKPIGRLGGPGLIPVAFIEIRDHATGKAIDNIQELMDKSVVPKVEEWKKMTKDYQENSISLGRIDPKLAPIGIDPKLAPMALVDQQLASTPLDYDPKLAPVSLDYDQNSNSISPDYDQKLAPVQSNYDQSLDPISFDNNNNNNNNNNYNNNNSNSSGLHDSAPLEYYDYSQEEPFDTSADIVPNNSEQQFNNYDNYDSGTVPNDEDIISASVESFHYEDGRYWFLVRVELFSGCFRLLYRLYEDFYEFQIALLEKFPDEAGRNGDQRILPFMPGPLSYVNDVITAQRRADLDVYVKELLRLPSYILKDPLLDQLFGLRDGDIETPSDPRQPTGVNGDPSMDPSDDDPLPPMLTYPVNHSSVTSQQTKKSGGNYNKHNTSSSISSTTQSFIKSSRVHDESSNSNSILFSPTTPQSDGKQTFMKIKISYKDDKIAIRVPSDVTFAQLREKICDRLGEKVSSLSYRDERTNEINPIEDDDDLNNALDSCPKLLIYAA</sequence>